<protein>
    <submittedName>
        <fullName evidence="1">Uncharacterized protein</fullName>
    </submittedName>
</protein>
<evidence type="ECO:0000313" key="1">
    <source>
        <dbReference type="EMBL" id="GLA56335.1"/>
    </source>
</evidence>
<reference evidence="1" key="1">
    <citation type="submission" date="2022-07" db="EMBL/GenBank/DDBJ databases">
        <title>Taxonomy of Aspergillus series Nigri: significant species reduction supported by multi-species coalescent approaches.</title>
        <authorList>
            <person name="Bian C."/>
            <person name="Kusuya Y."/>
            <person name="Sklenar F."/>
            <person name="D'hooge E."/>
            <person name="Yaguchi T."/>
            <person name="Takahashi H."/>
            <person name="Hubka V."/>
        </authorList>
    </citation>
    <scope>NUCLEOTIDE SEQUENCE</scope>
    <source>
        <strain evidence="1">IFM 63604</strain>
    </source>
</reference>
<accession>A0A9W6EGP9</accession>
<evidence type="ECO:0000313" key="2">
    <source>
        <dbReference type="Proteomes" id="UP001144191"/>
    </source>
</evidence>
<organism evidence="1 2">
    <name type="scientific">Aspergillus niger</name>
    <dbReference type="NCBI Taxonomy" id="5061"/>
    <lineage>
        <taxon>Eukaryota</taxon>
        <taxon>Fungi</taxon>
        <taxon>Dikarya</taxon>
        <taxon>Ascomycota</taxon>
        <taxon>Pezizomycotina</taxon>
        <taxon>Eurotiomycetes</taxon>
        <taxon>Eurotiomycetidae</taxon>
        <taxon>Eurotiales</taxon>
        <taxon>Aspergillaceae</taxon>
        <taxon>Aspergillus</taxon>
        <taxon>Aspergillus subgen. Circumdati</taxon>
    </lineage>
</organism>
<feature type="non-terminal residue" evidence="1">
    <location>
        <position position="1"/>
    </location>
</feature>
<name>A0A9W6EGP9_ASPNG</name>
<gene>
    <name evidence="1" type="ORF">AnigIFM63604_009209</name>
</gene>
<dbReference type="EMBL" id="BRPB01000614">
    <property type="protein sequence ID" value="GLA56335.1"/>
    <property type="molecule type" value="Genomic_DNA"/>
</dbReference>
<dbReference type="Proteomes" id="UP001144191">
    <property type="component" value="Unassembled WGS sequence"/>
</dbReference>
<proteinExistence type="predicted"/>
<dbReference type="AlphaFoldDB" id="A0A9W6EGP9"/>
<sequence length="67" mass="7671">NILVDIGPLVHRLGRGILTRDDRLSGLSLCSFELQYAHANTKVIFWHFNYAFTVRVYAITRSHQGLV</sequence>
<comment type="caution">
    <text evidence="1">The sequence shown here is derived from an EMBL/GenBank/DDBJ whole genome shotgun (WGS) entry which is preliminary data.</text>
</comment>